<evidence type="ECO:0000259" key="2">
    <source>
        <dbReference type="Pfam" id="PF08327"/>
    </source>
</evidence>
<dbReference type="Proteomes" id="UP000637299">
    <property type="component" value="Unassembled WGS sequence"/>
</dbReference>
<dbReference type="InterPro" id="IPR013538">
    <property type="entry name" value="ASHA1/2-like_C"/>
</dbReference>
<feature type="domain" description="Activator of Hsp90 ATPase homologue 1/2-like C-terminal" evidence="2">
    <location>
        <begin position="12"/>
        <end position="140"/>
    </location>
</feature>
<dbReference type="EMBL" id="JACYFS010000001">
    <property type="protein sequence ID" value="MBD8081174.1"/>
    <property type="molecule type" value="Genomic_DNA"/>
</dbReference>
<dbReference type="SUPFAM" id="SSF55961">
    <property type="entry name" value="Bet v1-like"/>
    <property type="match status" value="1"/>
</dbReference>
<dbReference type="Gene3D" id="3.30.530.20">
    <property type="match status" value="1"/>
</dbReference>
<reference evidence="3 4" key="1">
    <citation type="submission" date="2020-09" db="EMBL/GenBank/DDBJ databases">
        <title>Genome seq and assembly of Chryseobacterium sp.</title>
        <authorList>
            <person name="Chhetri G."/>
        </authorList>
    </citation>
    <scope>NUCLEOTIDE SEQUENCE [LARGE SCALE GENOMIC DNA]</scope>
    <source>
        <strain evidence="3 4">GCR10</strain>
    </source>
</reference>
<dbReference type="RefSeq" id="WP_191734986.1">
    <property type="nucleotide sequence ID" value="NZ_JACYFS010000001.1"/>
</dbReference>
<organism evidence="3 4">
    <name type="scientific">Chryseobacterium caseinilyticum</name>
    <dbReference type="NCBI Taxonomy" id="2771428"/>
    <lineage>
        <taxon>Bacteria</taxon>
        <taxon>Pseudomonadati</taxon>
        <taxon>Bacteroidota</taxon>
        <taxon>Flavobacteriia</taxon>
        <taxon>Flavobacteriales</taxon>
        <taxon>Weeksellaceae</taxon>
        <taxon>Chryseobacterium group</taxon>
        <taxon>Chryseobacterium</taxon>
    </lineage>
</organism>
<name>A0ABR8Z7B8_9FLAO</name>
<protein>
    <submittedName>
        <fullName evidence="3">SRPBCC domain-containing protein</fullName>
    </submittedName>
</protein>
<sequence>MDNPIEIQTVIKASAAQVWKALTDKTEMKNWYFDIQDFQPVTGNVFDFYEPGDHKKYHHVGEVLEVIPEKKLSYTWTYPDFSTVKTTVLWEIKEMETGETSVKVTHRDTEKFSELGENFSRKSFAEGWRGILNQSLKPFLEK</sequence>
<evidence type="ECO:0000313" key="4">
    <source>
        <dbReference type="Proteomes" id="UP000637299"/>
    </source>
</evidence>
<dbReference type="CDD" id="cd07814">
    <property type="entry name" value="SRPBCC_CalC_Aha1-like"/>
    <property type="match status" value="1"/>
</dbReference>
<gene>
    <name evidence="3" type="ORF">IC610_01925</name>
</gene>
<comment type="caution">
    <text evidence="3">The sequence shown here is derived from an EMBL/GenBank/DDBJ whole genome shotgun (WGS) entry which is preliminary data.</text>
</comment>
<accession>A0ABR8Z7B8</accession>
<keyword evidence="4" id="KW-1185">Reference proteome</keyword>
<proteinExistence type="inferred from homology"/>
<comment type="similarity">
    <text evidence="1">Belongs to the AHA1 family.</text>
</comment>
<evidence type="ECO:0000313" key="3">
    <source>
        <dbReference type="EMBL" id="MBD8081174.1"/>
    </source>
</evidence>
<dbReference type="InterPro" id="IPR023393">
    <property type="entry name" value="START-like_dom_sf"/>
</dbReference>
<dbReference type="Pfam" id="PF08327">
    <property type="entry name" value="AHSA1"/>
    <property type="match status" value="1"/>
</dbReference>
<evidence type="ECO:0000256" key="1">
    <source>
        <dbReference type="ARBA" id="ARBA00006817"/>
    </source>
</evidence>